<evidence type="ECO:0000259" key="7">
    <source>
        <dbReference type="Pfam" id="PF08340"/>
    </source>
</evidence>
<keyword evidence="9" id="KW-1185">Reference proteome</keyword>
<organism evidence="8 9">
    <name type="scientific">Caldalkalibacillus uzonensis</name>
    <dbReference type="NCBI Taxonomy" id="353224"/>
    <lineage>
        <taxon>Bacteria</taxon>
        <taxon>Bacillati</taxon>
        <taxon>Bacillota</taxon>
        <taxon>Bacilli</taxon>
        <taxon>Bacillales</taxon>
        <taxon>Bacillaceae</taxon>
        <taxon>Caldalkalibacillus</taxon>
    </lineage>
</organism>
<dbReference type="NCBIfam" id="TIGR00255">
    <property type="entry name" value="YicC/YloC family endoribonuclease"/>
    <property type="match status" value="1"/>
</dbReference>
<evidence type="ECO:0000256" key="5">
    <source>
        <dbReference type="ARBA" id="ARBA00035648"/>
    </source>
</evidence>
<comment type="caution">
    <text evidence="8">The sequence shown here is derived from an EMBL/GenBank/DDBJ whole genome shotgun (WGS) entry which is preliminary data.</text>
</comment>
<comment type="similarity">
    <text evidence="5">Belongs to the YicC/YloC family.</text>
</comment>
<keyword evidence="2" id="KW-0540">Nuclease</keyword>
<reference evidence="8 9" key="1">
    <citation type="submission" date="2023-07" db="EMBL/GenBank/DDBJ databases">
        <title>Genomic Encyclopedia of Type Strains, Phase IV (KMG-IV): sequencing the most valuable type-strain genomes for metagenomic binning, comparative biology and taxonomic classification.</title>
        <authorList>
            <person name="Goeker M."/>
        </authorList>
    </citation>
    <scope>NUCLEOTIDE SEQUENCE [LARGE SCALE GENOMIC DNA]</scope>
    <source>
        <strain evidence="8 9">DSM 17740</strain>
    </source>
</reference>
<dbReference type="Proteomes" id="UP001232445">
    <property type="component" value="Unassembled WGS sequence"/>
</dbReference>
<evidence type="ECO:0000256" key="1">
    <source>
        <dbReference type="ARBA" id="ARBA00001968"/>
    </source>
</evidence>
<evidence type="ECO:0000256" key="2">
    <source>
        <dbReference type="ARBA" id="ARBA00022722"/>
    </source>
</evidence>
<feature type="domain" description="Endoribonuclease YicC-like C-terminal" evidence="7">
    <location>
        <begin position="182"/>
        <end position="302"/>
    </location>
</feature>
<dbReference type="PANTHER" id="PTHR30636">
    <property type="entry name" value="UPF0701 PROTEIN YICC"/>
    <property type="match status" value="1"/>
</dbReference>
<dbReference type="InterPro" id="IPR013551">
    <property type="entry name" value="YicC-like_C"/>
</dbReference>
<dbReference type="InterPro" id="IPR005229">
    <property type="entry name" value="YicC/YloC-like"/>
</dbReference>
<dbReference type="EMBL" id="JAUSUQ010000001">
    <property type="protein sequence ID" value="MDQ0337562.1"/>
    <property type="molecule type" value="Genomic_DNA"/>
</dbReference>
<evidence type="ECO:0000256" key="3">
    <source>
        <dbReference type="ARBA" id="ARBA00022759"/>
    </source>
</evidence>
<proteinExistence type="inferred from homology"/>
<dbReference type="PANTHER" id="PTHR30636:SF3">
    <property type="entry name" value="UPF0701 PROTEIN YICC"/>
    <property type="match status" value="1"/>
</dbReference>
<feature type="domain" description="Endoribonuclease YicC-like N-terminal" evidence="6">
    <location>
        <begin position="12"/>
        <end position="165"/>
    </location>
</feature>
<gene>
    <name evidence="8" type="ORF">J2S00_000332</name>
</gene>
<evidence type="ECO:0000256" key="4">
    <source>
        <dbReference type="ARBA" id="ARBA00022801"/>
    </source>
</evidence>
<keyword evidence="4" id="KW-0378">Hydrolase</keyword>
<sequence>MIRMLIGSDVNMRSMTGYGRQEAVIGDLRLTIEVKSVNHRFCEVSVRTPKVLSQFEEAIKKCVTRHIQRGRVEVYIHLHTEQWSGRQVNVDWGLAEAYYQALCGLKERYGLAGSLSLNEMLQLPDLITMEESGDMESYKEGILARVSQAVDKLVAMREKEGEALARDLEQRNHTVLVTVEKIEAFAPQVKARYQERIEQRVKEFLDNRAEVDENRLLTEVAIFADKADISEECTRLKSHCQQFKQLLASEGPVGRKLEFLVQEMNREVNTIGSKAQAIEISQWVIELKSELEKIREQIQNIE</sequence>
<evidence type="ECO:0000313" key="9">
    <source>
        <dbReference type="Proteomes" id="UP001232445"/>
    </source>
</evidence>
<protein>
    <submittedName>
        <fullName evidence="8">Uncharacterized protein (TIGR00255 family)</fullName>
    </submittedName>
</protein>
<evidence type="ECO:0000313" key="8">
    <source>
        <dbReference type="EMBL" id="MDQ0337562.1"/>
    </source>
</evidence>
<dbReference type="Pfam" id="PF08340">
    <property type="entry name" value="YicC-like_C"/>
    <property type="match status" value="1"/>
</dbReference>
<comment type="cofactor">
    <cofactor evidence="1">
        <name>a divalent metal cation</name>
        <dbReference type="ChEBI" id="CHEBI:60240"/>
    </cofactor>
</comment>
<evidence type="ECO:0000259" key="6">
    <source>
        <dbReference type="Pfam" id="PF03755"/>
    </source>
</evidence>
<keyword evidence="3" id="KW-0255">Endonuclease</keyword>
<accession>A0ABU0CRC0</accession>
<name>A0ABU0CRC0_9BACI</name>
<dbReference type="Pfam" id="PF03755">
    <property type="entry name" value="YicC-like_N"/>
    <property type="match status" value="1"/>
</dbReference>
<dbReference type="InterPro" id="IPR013527">
    <property type="entry name" value="YicC-like_N"/>
</dbReference>